<feature type="region of interest" description="Disordered" evidence="1">
    <location>
        <begin position="27"/>
        <end position="50"/>
    </location>
</feature>
<evidence type="ECO:0000313" key="4">
    <source>
        <dbReference type="Proteomes" id="UP000188388"/>
    </source>
</evidence>
<sequence>MLAGVELKVTWVCEILIRGQIERDAPSNIRTSPKLTTPETPSNAPGRSNEGACQVCNRMVSLGEMRWVVLLVTQFAFVVPVGYEVAFVTIGWVILSGESPA</sequence>
<keyword evidence="4" id="KW-1185">Reference proteome</keyword>
<dbReference type="AlphaFoldDB" id="A0A1R3V933"/>
<protein>
    <submittedName>
        <fullName evidence="3">Uncharacterized protein</fullName>
    </submittedName>
</protein>
<organism evidence="3 4">
    <name type="scientific">Mesorhizobium prunaredense</name>
    <dbReference type="NCBI Taxonomy" id="1631249"/>
    <lineage>
        <taxon>Bacteria</taxon>
        <taxon>Pseudomonadati</taxon>
        <taxon>Pseudomonadota</taxon>
        <taxon>Alphaproteobacteria</taxon>
        <taxon>Hyphomicrobiales</taxon>
        <taxon>Phyllobacteriaceae</taxon>
        <taxon>Mesorhizobium</taxon>
    </lineage>
</organism>
<evidence type="ECO:0000256" key="2">
    <source>
        <dbReference type="SAM" id="Phobius"/>
    </source>
</evidence>
<feature type="compositionally biased region" description="Polar residues" evidence="1">
    <location>
        <begin position="28"/>
        <end position="46"/>
    </location>
</feature>
<evidence type="ECO:0000256" key="1">
    <source>
        <dbReference type="SAM" id="MobiDB-lite"/>
    </source>
</evidence>
<keyword evidence="2" id="KW-1133">Transmembrane helix</keyword>
<dbReference type="Proteomes" id="UP000188388">
    <property type="component" value="Unassembled WGS sequence"/>
</dbReference>
<gene>
    <name evidence="3" type="ORF">BQ8794_280053</name>
</gene>
<accession>A0A1R3V933</accession>
<keyword evidence="2" id="KW-0812">Transmembrane</keyword>
<evidence type="ECO:0000313" key="3">
    <source>
        <dbReference type="EMBL" id="SIT56314.1"/>
    </source>
</evidence>
<reference evidence="4" key="1">
    <citation type="submission" date="2017-01" db="EMBL/GenBank/DDBJ databases">
        <authorList>
            <person name="Brunel B."/>
        </authorList>
    </citation>
    <scope>NUCLEOTIDE SEQUENCE [LARGE SCALE GENOMIC DNA]</scope>
</reference>
<keyword evidence="2" id="KW-0472">Membrane</keyword>
<name>A0A1R3V933_9HYPH</name>
<dbReference type="EMBL" id="FTPD01000021">
    <property type="protein sequence ID" value="SIT56314.1"/>
    <property type="molecule type" value="Genomic_DNA"/>
</dbReference>
<proteinExistence type="predicted"/>
<feature type="transmembrane region" description="Helical" evidence="2">
    <location>
        <begin position="67"/>
        <end position="95"/>
    </location>
</feature>